<accession>A0ABX1ASQ1</accession>
<protein>
    <submittedName>
        <fullName evidence="2">Dihydrofolate reductase</fullName>
    </submittedName>
</protein>
<proteinExistence type="predicted"/>
<dbReference type="EMBL" id="JAAVJB010000398">
    <property type="protein sequence ID" value="NJP69181.1"/>
    <property type="molecule type" value="Genomic_DNA"/>
</dbReference>
<evidence type="ECO:0000313" key="3">
    <source>
        <dbReference type="Proteomes" id="UP000746503"/>
    </source>
</evidence>
<dbReference type="InterPro" id="IPR024072">
    <property type="entry name" value="DHFR-like_dom_sf"/>
</dbReference>
<gene>
    <name evidence="2" type="ORF">HCJ92_23585</name>
</gene>
<evidence type="ECO:0000313" key="2">
    <source>
        <dbReference type="EMBL" id="NJP69181.1"/>
    </source>
</evidence>
<comment type="caution">
    <text evidence="2">The sequence shown here is derived from an EMBL/GenBank/DDBJ whole genome shotgun (WGS) entry which is preliminary data.</text>
</comment>
<dbReference type="InterPro" id="IPR050765">
    <property type="entry name" value="Riboflavin_Biosynth_HTPR"/>
</dbReference>
<dbReference type="SUPFAM" id="SSF53597">
    <property type="entry name" value="Dihydrofolate reductase-like"/>
    <property type="match status" value="1"/>
</dbReference>
<reference evidence="2 3" key="1">
    <citation type="submission" date="2020-03" db="EMBL/GenBank/DDBJ databases">
        <title>Draft genome of Streptomyces sp. ventii, isolated from the Axial Seamount in the Pacific Ocean, and resequencing of the two type strains Streptomyces lonarensis strain NCL 716 and Streptomyces bohaiensis strain 11A07.</title>
        <authorList>
            <person name="Loughran R.M."/>
            <person name="Pfannmuller K.M."/>
            <person name="Wasson B.J."/>
            <person name="Deadmond M.C."/>
            <person name="Paddock B.E."/>
            <person name="Koyack M.J."/>
            <person name="Gallegos D.A."/>
            <person name="Mitchell E.A."/>
            <person name="Ushijima B."/>
            <person name="Saw J.H."/>
            <person name="Mcphail K.L."/>
            <person name="Videau P."/>
        </authorList>
    </citation>
    <scope>NUCLEOTIDE SEQUENCE [LARGE SCALE GENOMIC DNA]</scope>
    <source>
        <strain evidence="3">5675061</strain>
    </source>
</reference>
<dbReference type="PANTHER" id="PTHR38011:SF11">
    <property type="entry name" value="2,5-DIAMINO-6-RIBOSYLAMINO-4(3H)-PYRIMIDINONE 5'-PHOSPHATE REDUCTASE"/>
    <property type="match status" value="1"/>
</dbReference>
<evidence type="ECO:0000259" key="1">
    <source>
        <dbReference type="Pfam" id="PF01872"/>
    </source>
</evidence>
<feature type="domain" description="Bacterial bifunctional deaminase-reductase C-terminal" evidence="1">
    <location>
        <begin position="9"/>
        <end position="182"/>
    </location>
</feature>
<dbReference type="Proteomes" id="UP000746503">
    <property type="component" value="Unassembled WGS sequence"/>
</dbReference>
<dbReference type="RefSeq" id="WP_167935642.1">
    <property type="nucleotide sequence ID" value="NZ_JAAVJB010000398.1"/>
</dbReference>
<dbReference type="Pfam" id="PF01872">
    <property type="entry name" value="RibD_C"/>
    <property type="match status" value="1"/>
</dbReference>
<sequence length="193" mass="21091">MAGTGRSLVVVQNITLDGVIEMVDGWFDPADDSRGTEDVVEELREQMAAEDALLLGRGTYEDFRGYWPNRTDDTTGVAAHLHEVRKYVVSSSQLDPGWHNATVLSGSLTENVLALRRRPGRDICVTGSISVTHQLIAAGLVDEYRLFVYPVVVGRGRRLFPPGTALPPLRLVRSRTFRSGIALLAYRTGAGPG</sequence>
<dbReference type="PANTHER" id="PTHR38011">
    <property type="entry name" value="DIHYDROFOLATE REDUCTASE FAMILY PROTEIN (AFU_ORTHOLOGUE AFUA_8G06820)"/>
    <property type="match status" value="1"/>
</dbReference>
<organism evidence="2 3">
    <name type="scientific">Streptomyces spiramenti</name>
    <dbReference type="NCBI Taxonomy" id="2720606"/>
    <lineage>
        <taxon>Bacteria</taxon>
        <taxon>Bacillati</taxon>
        <taxon>Actinomycetota</taxon>
        <taxon>Actinomycetes</taxon>
        <taxon>Kitasatosporales</taxon>
        <taxon>Streptomycetaceae</taxon>
        <taxon>Streptomyces</taxon>
    </lineage>
</organism>
<name>A0ABX1ASQ1_9ACTN</name>
<dbReference type="InterPro" id="IPR002734">
    <property type="entry name" value="RibDG_C"/>
</dbReference>
<dbReference type="Gene3D" id="3.40.430.10">
    <property type="entry name" value="Dihydrofolate Reductase, subunit A"/>
    <property type="match status" value="1"/>
</dbReference>
<keyword evidence="3" id="KW-1185">Reference proteome</keyword>